<reference evidence="3" key="1">
    <citation type="journal article" date="2019" name="Int. J. Syst. Evol. Microbiol.">
        <title>The Global Catalogue of Microorganisms (GCM) 10K type strain sequencing project: providing services to taxonomists for standard genome sequencing and annotation.</title>
        <authorList>
            <consortium name="The Broad Institute Genomics Platform"/>
            <consortium name="The Broad Institute Genome Sequencing Center for Infectious Disease"/>
            <person name="Wu L."/>
            <person name="Ma J."/>
        </authorList>
    </citation>
    <scope>NUCLEOTIDE SEQUENCE [LARGE SCALE GENOMIC DNA]</scope>
    <source>
        <strain evidence="3">CCUG 43114</strain>
    </source>
</reference>
<dbReference type="NCBIfam" id="NF004846">
    <property type="entry name" value="PRK06197.1"/>
    <property type="match status" value="1"/>
</dbReference>
<dbReference type="PANTHER" id="PTHR43157">
    <property type="entry name" value="PHOSPHATIDYLINOSITOL-GLYCAN BIOSYNTHESIS CLASS F PROTEIN-RELATED"/>
    <property type="match status" value="1"/>
</dbReference>
<dbReference type="PRINTS" id="PR00081">
    <property type="entry name" value="GDHRDH"/>
</dbReference>
<dbReference type="RefSeq" id="WP_340266532.1">
    <property type="nucleotide sequence ID" value="NZ_JBBEOG010000001.1"/>
</dbReference>
<dbReference type="InterPro" id="IPR002347">
    <property type="entry name" value="SDR_fam"/>
</dbReference>
<organism evidence="2 3">
    <name type="scientific">Aquipuribacter nitratireducens</name>
    <dbReference type="NCBI Taxonomy" id="650104"/>
    <lineage>
        <taxon>Bacteria</taxon>
        <taxon>Bacillati</taxon>
        <taxon>Actinomycetota</taxon>
        <taxon>Actinomycetes</taxon>
        <taxon>Micrococcales</taxon>
        <taxon>Intrasporangiaceae</taxon>
        <taxon>Aquipuribacter</taxon>
    </lineage>
</organism>
<dbReference type="SUPFAM" id="SSF51735">
    <property type="entry name" value="NAD(P)-binding Rossmann-fold domains"/>
    <property type="match status" value="1"/>
</dbReference>
<evidence type="ECO:0000313" key="3">
    <source>
        <dbReference type="Proteomes" id="UP001596122"/>
    </source>
</evidence>
<dbReference type="InterPro" id="IPR036291">
    <property type="entry name" value="NAD(P)-bd_dom_sf"/>
</dbReference>
<dbReference type="EMBL" id="JBHSLD010000001">
    <property type="protein sequence ID" value="MFC5379348.1"/>
    <property type="molecule type" value="Genomic_DNA"/>
</dbReference>
<sequence length="312" mass="32932">MARWTLDDAPRQDGRLAVVTGGNDGLGLETALSLATLGARVVLACRTTAKGEAAATRIRERVPGADVTVRRLDLASLASVEAFAADLLRDEPRLDLLIDNAGIMAVDEGRTEDGFELQLGTNHLGHFALTLRLLPALLATPGSRVATISSVGHRRGRLALDDLMGDVRGYDRWRAYFQSKLANLLFTAELQRRLAAVGAGTIAVAAHPGGSRTDLGTEGTGLSNRLSTAVAAVLTQSARVGALPMLRAAVAPDVVGGEYYGPRLGLVGHPVRETPSRRARDADDAAALWEASERLTGVTWAAVVPPARDLAR</sequence>
<protein>
    <submittedName>
        <fullName evidence="2">Oxidoreductase</fullName>
    </submittedName>
</protein>
<evidence type="ECO:0000313" key="2">
    <source>
        <dbReference type="EMBL" id="MFC5379348.1"/>
    </source>
</evidence>
<keyword evidence="3" id="KW-1185">Reference proteome</keyword>
<evidence type="ECO:0000256" key="1">
    <source>
        <dbReference type="ARBA" id="ARBA00023002"/>
    </source>
</evidence>
<comment type="caution">
    <text evidence="2">The sequence shown here is derived from an EMBL/GenBank/DDBJ whole genome shotgun (WGS) entry which is preliminary data.</text>
</comment>
<dbReference type="Gene3D" id="3.40.50.720">
    <property type="entry name" value="NAD(P)-binding Rossmann-like Domain"/>
    <property type="match status" value="1"/>
</dbReference>
<dbReference type="Pfam" id="PF00106">
    <property type="entry name" value="adh_short"/>
    <property type="match status" value="1"/>
</dbReference>
<accession>A0ABW0GHM0</accession>
<name>A0ABW0GHM0_9MICO</name>
<dbReference type="PANTHER" id="PTHR43157:SF31">
    <property type="entry name" value="PHOSPHATIDYLINOSITOL-GLYCAN BIOSYNTHESIS CLASS F PROTEIN"/>
    <property type="match status" value="1"/>
</dbReference>
<proteinExistence type="predicted"/>
<keyword evidence="1" id="KW-0560">Oxidoreductase</keyword>
<dbReference type="Proteomes" id="UP001596122">
    <property type="component" value="Unassembled WGS sequence"/>
</dbReference>
<gene>
    <name evidence="2" type="ORF">ACFPJ6_00945</name>
</gene>